<evidence type="ECO:0000256" key="2">
    <source>
        <dbReference type="ARBA" id="ARBA00012727"/>
    </source>
</evidence>
<dbReference type="InterPro" id="IPR014146">
    <property type="entry name" value="LigD_ligase_dom"/>
</dbReference>
<keyword evidence="17" id="KW-0464">Manganese</keyword>
<dbReference type="SUPFAM" id="SSF56091">
    <property type="entry name" value="DNA ligase/mRNA capping enzyme, catalytic domain"/>
    <property type="match status" value="1"/>
</dbReference>
<keyword evidence="7" id="KW-0479">Metal-binding</keyword>
<evidence type="ECO:0000256" key="19">
    <source>
        <dbReference type="ARBA" id="ARBA00029943"/>
    </source>
</evidence>
<organism evidence="23">
    <name type="scientific">Tunturiibacter psychrotolerans</name>
    <dbReference type="NCBI Taxonomy" id="3069686"/>
    <lineage>
        <taxon>Bacteria</taxon>
        <taxon>Pseudomonadati</taxon>
        <taxon>Acidobacteriota</taxon>
        <taxon>Terriglobia</taxon>
        <taxon>Terriglobales</taxon>
        <taxon>Acidobacteriaceae</taxon>
        <taxon>Tunturiibacter</taxon>
    </lineage>
</organism>
<dbReference type="NCBIfam" id="NF004628">
    <property type="entry name" value="PRK05972.1"/>
    <property type="match status" value="1"/>
</dbReference>
<gene>
    <name evidence="23" type="primary">ligD</name>
    <name evidence="23" type="ORF">RBB77_00495</name>
</gene>
<dbReference type="GO" id="GO:0003887">
    <property type="term" value="F:DNA-directed DNA polymerase activity"/>
    <property type="evidence" value="ECO:0007669"/>
    <property type="project" value="UniProtKB-KW"/>
</dbReference>
<feature type="compositionally biased region" description="Basic and acidic residues" evidence="21">
    <location>
        <begin position="29"/>
        <end position="48"/>
    </location>
</feature>
<keyword evidence="18" id="KW-0511">Multifunctional enzyme</keyword>
<dbReference type="GO" id="GO:0006281">
    <property type="term" value="P:DNA repair"/>
    <property type="evidence" value="ECO:0007669"/>
    <property type="project" value="UniProtKB-KW"/>
</dbReference>
<evidence type="ECO:0000256" key="10">
    <source>
        <dbReference type="ARBA" id="ARBA00022801"/>
    </source>
</evidence>
<protein>
    <recommendedName>
        <fullName evidence="2">DNA ligase (ATP)</fullName>
        <ecNumber evidence="2">6.5.1.1</ecNumber>
    </recommendedName>
    <alternativeName>
        <fullName evidence="19">NHEJ DNA polymerase</fullName>
    </alternativeName>
</protein>
<dbReference type="GO" id="GO:0005524">
    <property type="term" value="F:ATP binding"/>
    <property type="evidence" value="ECO:0007669"/>
    <property type="project" value="UniProtKB-KW"/>
</dbReference>
<evidence type="ECO:0000313" key="23">
    <source>
        <dbReference type="EMBL" id="XCB33390.1"/>
    </source>
</evidence>
<evidence type="ECO:0000256" key="14">
    <source>
        <dbReference type="ARBA" id="ARBA00023125"/>
    </source>
</evidence>
<dbReference type="GO" id="GO:0046872">
    <property type="term" value="F:metal ion binding"/>
    <property type="evidence" value="ECO:0007669"/>
    <property type="project" value="UniProtKB-KW"/>
</dbReference>
<evidence type="ECO:0000256" key="3">
    <source>
        <dbReference type="ARBA" id="ARBA00022598"/>
    </source>
</evidence>
<keyword evidence="3 23" id="KW-0436">Ligase</keyword>
<keyword evidence="9" id="KW-0227">DNA damage</keyword>
<evidence type="ECO:0000256" key="1">
    <source>
        <dbReference type="ARBA" id="ARBA00001936"/>
    </source>
</evidence>
<dbReference type="EMBL" id="CP132942">
    <property type="protein sequence ID" value="XCB33390.1"/>
    <property type="molecule type" value="Genomic_DNA"/>
</dbReference>
<evidence type="ECO:0000256" key="16">
    <source>
        <dbReference type="ARBA" id="ARBA00023204"/>
    </source>
</evidence>
<evidence type="ECO:0000256" key="7">
    <source>
        <dbReference type="ARBA" id="ARBA00022723"/>
    </source>
</evidence>
<dbReference type="Pfam" id="PF01068">
    <property type="entry name" value="DNA_ligase_A_M"/>
    <property type="match status" value="1"/>
</dbReference>
<dbReference type="Gene3D" id="2.40.50.140">
    <property type="entry name" value="Nucleic acid-binding proteins"/>
    <property type="match status" value="1"/>
</dbReference>
<dbReference type="InterPro" id="IPR014145">
    <property type="entry name" value="LigD_pol_dom"/>
</dbReference>
<evidence type="ECO:0000256" key="9">
    <source>
        <dbReference type="ARBA" id="ARBA00022763"/>
    </source>
</evidence>
<dbReference type="GO" id="GO:0004527">
    <property type="term" value="F:exonuclease activity"/>
    <property type="evidence" value="ECO:0007669"/>
    <property type="project" value="UniProtKB-KW"/>
</dbReference>
<keyword evidence="13" id="KW-0239">DNA-directed DNA polymerase</keyword>
<keyword evidence="5" id="KW-0548">Nucleotidyltransferase</keyword>
<keyword evidence="6" id="KW-0540">Nuclease</keyword>
<sequence length="940" mass="103965">MATKKRAKSKSPMSAADAVDEQLERYRSMRDFDVTAEPSGKKESERTSKNKAAQGTGLPFVIQKHAATRLHYDFRLGWNGVLKSWAVAKGPSYFTGDKRLAVQVEDHPMEYGGFEGIIPKGQYGGGTVMVWDQGTWEPQAGHTDVDEGLRTGSLKFIMHGTKMKGKWALIRMGGKAANESKPNWLLIKEHDEFERKQDDAAVTEEEPNSVVTERSLEEIASNEDHVWNSKETAKGDAWYRKEGGVEVPKKADVRVVLIDEGEASRKSKDITTELKVPAGAPKEKLPQFITPALALQATTPPSGPGWLHELKLDGYRIQARKDGDKVQLLTRTGLDWTHRMKTIGALVGKLPVERAILDGEVVVLAENGTTSFADLQAAFQEGVKKPLSYFVFDLLHLNGHSLRGLPLVERKMLLATLLEGGSEFLRLSEHLETDGAVVFRKACEMHVEGIVSKRAASKYSSGRGGSWLKLKCVHEQEFVIGGFTLPSNGSHGVGALLLGYYDDKKLIYAGRTGTGFTEKTHRVLRNQLEELRQKENPFENPPPEAKRGAIWVKPELVAQVNFATWTADNLVRQSSFKGLREDKPAIEVRREEPTVVPRARGAKSASHSASVGIAAKTEPDEGDTAKAAPVKTAKKSAKSTLENAPVRLTHPEKILDTETELTKQQLADYYWAIASHMLPHIEGRPVSLVRCPDGSEKPCFYQKHVNAMLPPGITSVNVPDKKTGEIEPYITLSTAEALAGLAQMGVLEVHPWGSRNDDLEHPDRIIIDLDPDVAIAWPRLAESAVEVRKELEQLGLESFVKSTGGKGLHVVIPVVPEYDWAVIKQFAHAFVLKMEKDQPGVYLTKMSKAARKDRIFLDYLRNERGATAVAAFSPRARAGAAVSLPLDWGDLKATERTVVYVASFAEWQGGLKRDPWKDFLKVRQRITPKMLEILKISPAA</sequence>
<dbReference type="CDD" id="cd04862">
    <property type="entry name" value="PaeLigD_Pol_like"/>
    <property type="match status" value="1"/>
</dbReference>
<dbReference type="EC" id="6.5.1.1" evidence="2"/>
<keyword evidence="8" id="KW-0547">Nucleotide-binding</keyword>
<dbReference type="GO" id="GO:0006310">
    <property type="term" value="P:DNA recombination"/>
    <property type="evidence" value="ECO:0007669"/>
    <property type="project" value="UniProtKB-KW"/>
</dbReference>
<dbReference type="NCBIfam" id="TIGR02777">
    <property type="entry name" value="LigD_PE_dom"/>
    <property type="match status" value="1"/>
</dbReference>
<proteinExistence type="predicted"/>
<feature type="region of interest" description="Disordered" evidence="21">
    <location>
        <begin position="1"/>
        <end position="20"/>
    </location>
</feature>
<evidence type="ECO:0000256" key="17">
    <source>
        <dbReference type="ARBA" id="ARBA00023211"/>
    </source>
</evidence>
<dbReference type="GO" id="GO:0003677">
    <property type="term" value="F:DNA binding"/>
    <property type="evidence" value="ECO:0007669"/>
    <property type="project" value="UniProtKB-KW"/>
</dbReference>
<evidence type="ECO:0000256" key="20">
    <source>
        <dbReference type="ARBA" id="ARBA00034003"/>
    </source>
</evidence>
<dbReference type="RefSeq" id="WP_353064229.1">
    <property type="nucleotide sequence ID" value="NZ_CP132942.1"/>
</dbReference>
<dbReference type="CDD" id="cd07971">
    <property type="entry name" value="OBF_DNA_ligase_LigD"/>
    <property type="match status" value="1"/>
</dbReference>
<keyword evidence="15" id="KW-0233">DNA recombination</keyword>
<dbReference type="InterPro" id="IPR012310">
    <property type="entry name" value="DNA_ligase_ATP-dep_cent"/>
</dbReference>
<reference evidence="23" key="1">
    <citation type="submission" date="2023-08" db="EMBL/GenBank/DDBJ databases">
        <authorList>
            <person name="Messyasz A."/>
            <person name="Mannisto M.K."/>
            <person name="Kerkhof L.J."/>
            <person name="Haggblom M."/>
        </authorList>
    </citation>
    <scope>NUCLEOTIDE SEQUENCE</scope>
    <source>
        <strain evidence="23">X5P6</strain>
    </source>
</reference>
<evidence type="ECO:0000256" key="11">
    <source>
        <dbReference type="ARBA" id="ARBA00022839"/>
    </source>
</evidence>
<evidence type="ECO:0000259" key="22">
    <source>
        <dbReference type="PROSITE" id="PS50160"/>
    </source>
</evidence>
<dbReference type="InterPro" id="IPR012340">
    <property type="entry name" value="NA-bd_OB-fold"/>
</dbReference>
<evidence type="ECO:0000256" key="21">
    <source>
        <dbReference type="SAM" id="MobiDB-lite"/>
    </source>
</evidence>
<dbReference type="Pfam" id="PF04679">
    <property type="entry name" value="DNA_ligase_A_C"/>
    <property type="match status" value="1"/>
</dbReference>
<keyword evidence="14" id="KW-0238">DNA-binding</keyword>
<keyword evidence="12" id="KW-0067">ATP-binding</keyword>
<dbReference type="GO" id="GO:0003910">
    <property type="term" value="F:DNA ligase (ATP) activity"/>
    <property type="evidence" value="ECO:0007669"/>
    <property type="project" value="UniProtKB-EC"/>
</dbReference>
<dbReference type="Gene3D" id="3.90.920.10">
    <property type="entry name" value="DNA primase, PRIM domain"/>
    <property type="match status" value="1"/>
</dbReference>
<keyword evidence="16" id="KW-0234">DNA repair</keyword>
<dbReference type="InterPro" id="IPR052171">
    <property type="entry name" value="NHEJ_LigD"/>
</dbReference>
<dbReference type="PANTHER" id="PTHR42705:SF2">
    <property type="entry name" value="BIFUNCTIONAL NON-HOMOLOGOUS END JOINING PROTEIN LIGD"/>
    <property type="match status" value="1"/>
</dbReference>
<dbReference type="Pfam" id="PF21686">
    <property type="entry name" value="LigD_Prim-Pol"/>
    <property type="match status" value="1"/>
</dbReference>
<keyword evidence="10" id="KW-0378">Hydrolase</keyword>
<dbReference type="AlphaFoldDB" id="A0AAU7ZR41"/>
<dbReference type="Gene3D" id="3.30.1490.70">
    <property type="match status" value="1"/>
</dbReference>
<dbReference type="PANTHER" id="PTHR42705">
    <property type="entry name" value="BIFUNCTIONAL NON-HOMOLOGOUS END JOINING PROTEIN LIGD"/>
    <property type="match status" value="1"/>
</dbReference>
<evidence type="ECO:0000256" key="13">
    <source>
        <dbReference type="ARBA" id="ARBA00022932"/>
    </source>
</evidence>
<dbReference type="InterPro" id="IPR033651">
    <property type="entry name" value="PaeLigD_Pol-like"/>
</dbReference>
<feature type="region of interest" description="Disordered" evidence="21">
    <location>
        <begin position="617"/>
        <end position="639"/>
    </location>
</feature>
<evidence type="ECO:0000256" key="5">
    <source>
        <dbReference type="ARBA" id="ARBA00022695"/>
    </source>
</evidence>
<feature type="domain" description="ATP-dependent DNA ligase family profile" evidence="22">
    <location>
        <begin position="380"/>
        <end position="494"/>
    </location>
</feature>
<keyword evidence="4" id="KW-0808">Transferase</keyword>
<evidence type="ECO:0000256" key="15">
    <source>
        <dbReference type="ARBA" id="ARBA00023172"/>
    </source>
</evidence>
<comment type="cofactor">
    <cofactor evidence="1">
        <name>Mn(2+)</name>
        <dbReference type="ChEBI" id="CHEBI:29035"/>
    </cofactor>
</comment>
<evidence type="ECO:0000256" key="18">
    <source>
        <dbReference type="ARBA" id="ARBA00023268"/>
    </source>
</evidence>
<dbReference type="CDD" id="cd07906">
    <property type="entry name" value="Adenylation_DNA_ligase_LigD_LigC"/>
    <property type="match status" value="1"/>
</dbReference>
<evidence type="ECO:0000256" key="8">
    <source>
        <dbReference type="ARBA" id="ARBA00022741"/>
    </source>
</evidence>
<dbReference type="Gene3D" id="3.30.470.30">
    <property type="entry name" value="DNA ligase/mRNA capping enzyme"/>
    <property type="match status" value="1"/>
</dbReference>
<reference evidence="23" key="2">
    <citation type="journal article" date="2024" name="Environ. Microbiol.">
        <title>Genome analysis and description of Tunturibacter gen. nov. expands the diversity of Terriglobia in tundra soils.</title>
        <authorList>
            <person name="Messyasz A."/>
            <person name="Mannisto M.K."/>
            <person name="Kerkhof L.J."/>
            <person name="Haggblom M.M."/>
        </authorList>
    </citation>
    <scope>NUCLEOTIDE SEQUENCE</scope>
    <source>
        <strain evidence="23">X5P6</strain>
    </source>
</reference>
<keyword evidence="11" id="KW-0269">Exonuclease</keyword>
<dbReference type="NCBIfam" id="TIGR02779">
    <property type="entry name" value="NHEJ_ligase_lig"/>
    <property type="match status" value="1"/>
</dbReference>
<dbReference type="PROSITE" id="PS50160">
    <property type="entry name" value="DNA_LIGASE_A3"/>
    <property type="match status" value="1"/>
</dbReference>
<evidence type="ECO:0000256" key="6">
    <source>
        <dbReference type="ARBA" id="ARBA00022722"/>
    </source>
</evidence>
<dbReference type="SUPFAM" id="SSF50249">
    <property type="entry name" value="Nucleic acid-binding proteins"/>
    <property type="match status" value="1"/>
</dbReference>
<feature type="region of interest" description="Disordered" evidence="21">
    <location>
        <begin position="29"/>
        <end position="52"/>
    </location>
</feature>
<evidence type="ECO:0000256" key="12">
    <source>
        <dbReference type="ARBA" id="ARBA00022840"/>
    </source>
</evidence>
<evidence type="ECO:0000256" key="4">
    <source>
        <dbReference type="ARBA" id="ARBA00022679"/>
    </source>
</evidence>
<comment type="catalytic activity">
    <reaction evidence="20">
        <text>ATP + (deoxyribonucleotide)n-3'-hydroxyl + 5'-phospho-(deoxyribonucleotide)m = (deoxyribonucleotide)n+m + AMP + diphosphate.</text>
        <dbReference type="EC" id="6.5.1.1"/>
    </reaction>
</comment>
<dbReference type="InterPro" id="IPR012309">
    <property type="entry name" value="DNA_ligase_ATP-dep_C"/>
</dbReference>
<dbReference type="InterPro" id="IPR014143">
    <property type="entry name" value="NHEJ_ligase_prk"/>
</dbReference>
<name>A0AAU7ZR41_9BACT</name>
<dbReference type="InterPro" id="IPR014144">
    <property type="entry name" value="LigD_PE_domain"/>
</dbReference>
<dbReference type="KEGG" id="tpsc:RBB77_00495"/>
<dbReference type="Pfam" id="PF13298">
    <property type="entry name" value="LigD_N"/>
    <property type="match status" value="1"/>
</dbReference>
<dbReference type="NCBIfam" id="TIGR02776">
    <property type="entry name" value="NHEJ_ligase_prk"/>
    <property type="match status" value="1"/>
</dbReference>
<accession>A0AAU7ZR41</accession>
<dbReference type="NCBIfam" id="TIGR02778">
    <property type="entry name" value="ligD_pol"/>
    <property type="match status" value="1"/>
</dbReference>